<feature type="transmembrane region" description="Helical" evidence="1">
    <location>
        <begin position="54"/>
        <end position="71"/>
    </location>
</feature>
<proteinExistence type="predicted"/>
<evidence type="ECO:0000313" key="2">
    <source>
        <dbReference type="EMBL" id="THE66206.1"/>
    </source>
</evidence>
<feature type="transmembrane region" description="Helical" evidence="1">
    <location>
        <begin position="136"/>
        <end position="164"/>
    </location>
</feature>
<comment type="caution">
    <text evidence="2">The sequence shown here is derived from an EMBL/GenBank/DDBJ whole genome shotgun (WGS) entry which is preliminary data.</text>
</comment>
<dbReference type="EMBL" id="RBZW01000012">
    <property type="protein sequence ID" value="THE66206.1"/>
    <property type="molecule type" value="Genomic_DNA"/>
</dbReference>
<protein>
    <submittedName>
        <fullName evidence="2">Metal-dependent hydrolase</fullName>
    </submittedName>
</protein>
<keyword evidence="1" id="KW-0472">Membrane</keyword>
<feature type="transmembrane region" description="Helical" evidence="1">
    <location>
        <begin position="78"/>
        <end position="96"/>
    </location>
</feature>
<keyword evidence="2" id="KW-0378">Hydrolase</keyword>
<keyword evidence="1" id="KW-1133">Transmembrane helix</keyword>
<sequence>MMATTHVFVGLLLAGGVAMLAPDYAGVAAAGAILGGLVPDFDVVGAHRKTLHFPVYYWLPAIGATVLAFMVPTPTTVFLAVCLLAAAVHCLTDVIGGSHELRPWEGNRDRAVYSHYHGRWLEPRRWIAYDGSPGDLAFAAVLAVPLLFVFETAVQFVVIGMLLVSISYALLRKPLASGAGWLLDRN</sequence>
<keyword evidence="1" id="KW-0812">Transmembrane</keyword>
<dbReference type="Proteomes" id="UP000318864">
    <property type="component" value="Unassembled WGS sequence"/>
</dbReference>
<accession>A0A4S3TPR6</accession>
<organism evidence="2 3">
    <name type="scientific">Salinadaptatus halalkaliphilus</name>
    <dbReference type="NCBI Taxonomy" id="2419781"/>
    <lineage>
        <taxon>Archaea</taxon>
        <taxon>Methanobacteriati</taxon>
        <taxon>Methanobacteriota</taxon>
        <taxon>Stenosarchaea group</taxon>
        <taxon>Halobacteria</taxon>
        <taxon>Halobacteriales</taxon>
        <taxon>Natrialbaceae</taxon>
        <taxon>Salinadaptatus</taxon>
    </lineage>
</organism>
<dbReference type="OrthoDB" id="204671at2157"/>
<dbReference type="AlphaFoldDB" id="A0A4S3TPR6"/>
<evidence type="ECO:0000313" key="3">
    <source>
        <dbReference type="Proteomes" id="UP000318864"/>
    </source>
</evidence>
<keyword evidence="3" id="KW-1185">Reference proteome</keyword>
<name>A0A4S3TPR6_9EURY</name>
<dbReference type="GO" id="GO:0016787">
    <property type="term" value="F:hydrolase activity"/>
    <property type="evidence" value="ECO:0007669"/>
    <property type="project" value="UniProtKB-KW"/>
</dbReference>
<evidence type="ECO:0000256" key="1">
    <source>
        <dbReference type="SAM" id="Phobius"/>
    </source>
</evidence>
<gene>
    <name evidence="2" type="ORF">D8Y22_03910</name>
</gene>
<reference evidence="2 3" key="1">
    <citation type="submission" date="2018-10" db="EMBL/GenBank/DDBJ databases">
        <title>Natronolimnobius sp. XQ-INN 246 isolated from Inner Mongolia Autonomous Region of China.</title>
        <authorList>
            <person name="Xue Q."/>
        </authorList>
    </citation>
    <scope>NUCLEOTIDE SEQUENCE [LARGE SCALE GENOMIC DNA]</scope>
    <source>
        <strain evidence="2 3">XQ-INN 246</strain>
    </source>
</reference>